<organism evidence="1">
    <name type="scientific">bioreactor metagenome</name>
    <dbReference type="NCBI Taxonomy" id="1076179"/>
    <lineage>
        <taxon>unclassified sequences</taxon>
        <taxon>metagenomes</taxon>
        <taxon>ecological metagenomes</taxon>
    </lineage>
</organism>
<accession>A0A644YDI9</accession>
<dbReference type="EMBL" id="VSSQ01004298">
    <property type="protein sequence ID" value="MPM24593.1"/>
    <property type="molecule type" value="Genomic_DNA"/>
</dbReference>
<gene>
    <name evidence="1" type="ORF">SDC9_71076</name>
</gene>
<evidence type="ECO:0000313" key="1">
    <source>
        <dbReference type="EMBL" id="MPM24593.1"/>
    </source>
</evidence>
<protein>
    <submittedName>
        <fullName evidence="1">Uncharacterized protein</fullName>
    </submittedName>
</protein>
<comment type="caution">
    <text evidence="1">The sequence shown here is derived from an EMBL/GenBank/DDBJ whole genome shotgun (WGS) entry which is preliminary data.</text>
</comment>
<proteinExistence type="predicted"/>
<name>A0A644YDI9_9ZZZZ</name>
<reference evidence="1" key="1">
    <citation type="submission" date="2019-08" db="EMBL/GenBank/DDBJ databases">
        <authorList>
            <person name="Kucharzyk K."/>
            <person name="Murdoch R.W."/>
            <person name="Higgins S."/>
            <person name="Loffler F."/>
        </authorList>
    </citation>
    <scope>NUCLEOTIDE SEQUENCE</scope>
</reference>
<dbReference type="AlphaFoldDB" id="A0A644YDI9"/>
<sequence>MFAHPLDADYKRIRGVGSVVAVRCENADALAFHEISARGAVHRRQPVEPVEHRFEFRRTVPGVDWGGKHD</sequence>